<evidence type="ECO:0000256" key="3">
    <source>
        <dbReference type="ARBA" id="ARBA00022827"/>
    </source>
</evidence>
<protein>
    <recommendedName>
        <fullName evidence="9">FAD-binding FR-type domain-containing protein</fullName>
    </recommendedName>
</protein>
<feature type="binding site" evidence="5">
    <location>
        <position position="235"/>
    </location>
    <ligand>
        <name>FAD</name>
        <dbReference type="ChEBI" id="CHEBI:57692"/>
    </ligand>
</feature>
<dbReference type="InterPro" id="IPR017938">
    <property type="entry name" value="Riboflavin_synthase-like_b-brl"/>
</dbReference>
<evidence type="ECO:0000313" key="8">
    <source>
        <dbReference type="Proteomes" id="UP000094236"/>
    </source>
</evidence>
<evidence type="ECO:0000256" key="6">
    <source>
        <dbReference type="SAM" id="Phobius"/>
    </source>
</evidence>
<keyword evidence="6" id="KW-0812">Transmembrane</keyword>
<evidence type="ECO:0008006" key="9">
    <source>
        <dbReference type="Google" id="ProtNLM"/>
    </source>
</evidence>
<sequence length="519" mass="60237">MFGKINKKTTRRVVSLRQRLVRFNSNLPSSNNDKEAIPKAAPAPLTNAAKGRLNNSDKNYENYVAPTKPFTKVEYDIPPPSKPSDIHQENVLARNKPWKKYIPSLVVIGGGIWLLVAYKYFFAEDEELEFLNPDKFTTWILTYRYELPNAPDHFVIELTKKNLTKIHNQMKANYSSMWDGHKLWSVEICQPEINVVRSYTPIPVYVASINADTKEPYLKIIETQEEEGKMLLYLKKYEQGEMAKWLFNRPIGSELLLRGPYKDLILPYSPIQEEKQRQTLNNIPSRIRPEPKYDSSLPRPDNLVFYVAGTCITPVLQMLYSQNPPRGFVDVYYSLEKKSELLKNFEDFNFILEKLGRAKFHYLVGENKQRLTSKDILEPADFNYKGYKSMEVVKEYERKQLLKAKIAELENKRLQDSSINIKEIESSLAKDLEAEEIYLHNDKLYEPFKYKSQVEQFANIKDKLLYKNPAFAIVCGPEGYVNYVSGPRDINNTENKDVAPIAGLLGEKNWTRKNVARMT</sequence>
<evidence type="ECO:0000256" key="5">
    <source>
        <dbReference type="PIRSR" id="PIRSR601834-1"/>
    </source>
</evidence>
<dbReference type="SUPFAM" id="SSF63380">
    <property type="entry name" value="Riboflavin synthase domain-like"/>
    <property type="match status" value="1"/>
</dbReference>
<dbReference type="PANTHER" id="PTHR19370:SF189">
    <property type="entry name" value="CYTOCHROME C MITOCHONDRIAL IMPORT FACTOR CYC2"/>
    <property type="match status" value="1"/>
</dbReference>
<keyword evidence="6" id="KW-1133">Transmembrane helix</keyword>
<evidence type="ECO:0000256" key="2">
    <source>
        <dbReference type="ARBA" id="ARBA00022630"/>
    </source>
</evidence>
<accession>A0A1E4TPW6</accession>
<keyword evidence="2 5" id="KW-0285">Flavoprotein</keyword>
<dbReference type="GO" id="GO:0005739">
    <property type="term" value="C:mitochondrion"/>
    <property type="evidence" value="ECO:0007669"/>
    <property type="project" value="TreeGrafter"/>
</dbReference>
<dbReference type="PANTHER" id="PTHR19370">
    <property type="entry name" value="NADH-CYTOCHROME B5 REDUCTASE"/>
    <property type="match status" value="1"/>
</dbReference>
<name>A0A1E4TPW6_PACTA</name>
<keyword evidence="4" id="KW-0560">Oxidoreductase</keyword>
<keyword evidence="8" id="KW-1185">Reference proteome</keyword>
<dbReference type="STRING" id="669874.A0A1E4TPW6"/>
<reference evidence="8" key="1">
    <citation type="submission" date="2016-05" db="EMBL/GenBank/DDBJ databases">
        <title>Comparative genomics of biotechnologically important yeasts.</title>
        <authorList>
            <consortium name="DOE Joint Genome Institute"/>
            <person name="Riley R."/>
            <person name="Haridas S."/>
            <person name="Wolfe K.H."/>
            <person name="Lopes M.R."/>
            <person name="Hittinger C.T."/>
            <person name="Goker M."/>
            <person name="Salamov A."/>
            <person name="Wisecaver J."/>
            <person name="Long T.M."/>
            <person name="Aerts A.L."/>
            <person name="Barry K."/>
            <person name="Choi C."/>
            <person name="Clum A."/>
            <person name="Coughlan A.Y."/>
            <person name="Deshpande S."/>
            <person name="Douglass A.P."/>
            <person name="Hanson S.J."/>
            <person name="Klenk H.-P."/>
            <person name="Labutti K."/>
            <person name="Lapidus A."/>
            <person name="Lindquist E."/>
            <person name="Lipzen A."/>
            <person name="Meier-Kolthoff J.P."/>
            <person name="Ohm R.A."/>
            <person name="Otillar R.P."/>
            <person name="Pangilinan J."/>
            <person name="Peng Y."/>
            <person name="Rokas A."/>
            <person name="Rosa C.A."/>
            <person name="Scheuner C."/>
            <person name="Sibirny A.A."/>
            <person name="Slot J.C."/>
            <person name="Stielow J.B."/>
            <person name="Sun H."/>
            <person name="Kurtzman C.P."/>
            <person name="Blackwell M."/>
            <person name="Grigoriev I.V."/>
            <person name="Jeffries T.W."/>
        </authorList>
    </citation>
    <scope>NUCLEOTIDE SEQUENCE [LARGE SCALE GENOMIC DNA]</scope>
    <source>
        <strain evidence="8">NRRL Y-2460</strain>
    </source>
</reference>
<dbReference type="InterPro" id="IPR001834">
    <property type="entry name" value="CBR-like"/>
</dbReference>
<dbReference type="GO" id="GO:0016491">
    <property type="term" value="F:oxidoreductase activity"/>
    <property type="evidence" value="ECO:0007669"/>
    <property type="project" value="UniProtKB-KW"/>
</dbReference>
<dbReference type="Proteomes" id="UP000094236">
    <property type="component" value="Unassembled WGS sequence"/>
</dbReference>
<keyword evidence="6" id="KW-0472">Membrane</keyword>
<organism evidence="7 8">
    <name type="scientific">Pachysolen tannophilus NRRL Y-2460</name>
    <dbReference type="NCBI Taxonomy" id="669874"/>
    <lineage>
        <taxon>Eukaryota</taxon>
        <taxon>Fungi</taxon>
        <taxon>Dikarya</taxon>
        <taxon>Ascomycota</taxon>
        <taxon>Saccharomycotina</taxon>
        <taxon>Pichiomycetes</taxon>
        <taxon>Pachysolenaceae</taxon>
        <taxon>Pachysolen</taxon>
    </lineage>
</organism>
<evidence type="ECO:0000256" key="4">
    <source>
        <dbReference type="ARBA" id="ARBA00023002"/>
    </source>
</evidence>
<dbReference type="EMBL" id="KV454017">
    <property type="protein sequence ID" value="ODV93787.1"/>
    <property type="molecule type" value="Genomic_DNA"/>
</dbReference>
<feature type="transmembrane region" description="Helical" evidence="6">
    <location>
        <begin position="101"/>
        <end position="121"/>
    </location>
</feature>
<dbReference type="AlphaFoldDB" id="A0A1E4TPW6"/>
<proteinExistence type="predicted"/>
<feature type="binding site" evidence="5">
    <location>
        <position position="313"/>
    </location>
    <ligand>
        <name>FAD</name>
        <dbReference type="ChEBI" id="CHEBI:57692"/>
    </ligand>
</feature>
<evidence type="ECO:0000256" key="1">
    <source>
        <dbReference type="ARBA" id="ARBA00001974"/>
    </source>
</evidence>
<dbReference type="Gene3D" id="2.40.30.10">
    <property type="entry name" value="Translation factors"/>
    <property type="match status" value="1"/>
</dbReference>
<comment type="cofactor">
    <cofactor evidence="1 5">
        <name>FAD</name>
        <dbReference type="ChEBI" id="CHEBI:57692"/>
    </cofactor>
</comment>
<evidence type="ECO:0000313" key="7">
    <source>
        <dbReference type="EMBL" id="ODV93787.1"/>
    </source>
</evidence>
<feature type="binding site" evidence="5">
    <location>
        <position position="242"/>
    </location>
    <ligand>
        <name>FAD</name>
        <dbReference type="ChEBI" id="CHEBI:57692"/>
    </ligand>
</feature>
<gene>
    <name evidence="7" type="ORF">PACTADRAFT_4688</name>
</gene>
<keyword evidence="3 5" id="KW-0274">FAD</keyword>
<dbReference type="OrthoDB" id="432685at2759"/>